<feature type="compositionally biased region" description="Basic and acidic residues" evidence="1">
    <location>
        <begin position="44"/>
        <end position="54"/>
    </location>
</feature>
<evidence type="ECO:0000313" key="2">
    <source>
        <dbReference type="EMBL" id="KAK4089475.1"/>
    </source>
</evidence>
<organism evidence="3 4">
    <name type="scientific">Purpureocillium lilacinum</name>
    <name type="common">Paecilomyces lilacinus</name>
    <dbReference type="NCBI Taxonomy" id="33203"/>
    <lineage>
        <taxon>Eukaryota</taxon>
        <taxon>Fungi</taxon>
        <taxon>Dikarya</taxon>
        <taxon>Ascomycota</taxon>
        <taxon>Pezizomycotina</taxon>
        <taxon>Sordariomycetes</taxon>
        <taxon>Hypocreomycetidae</taxon>
        <taxon>Hypocreales</taxon>
        <taxon>Ophiocordycipitaceae</taxon>
        <taxon>Purpureocillium</taxon>
    </lineage>
</organism>
<reference evidence="3" key="1">
    <citation type="submission" date="2015-05" db="EMBL/GenBank/DDBJ databases">
        <authorList>
            <person name="Wang D.B."/>
            <person name="Wang M."/>
        </authorList>
    </citation>
    <scope>NUCLEOTIDE SEQUENCE</scope>
    <source>
        <strain evidence="3">36-1</strain>
    </source>
</reference>
<proteinExistence type="predicted"/>
<dbReference type="AlphaFoldDB" id="A0A2U3E7Y9"/>
<name>A0A2U3E7Y9_PURLI</name>
<accession>A0A2U3E7Y9</accession>
<reference evidence="2" key="3">
    <citation type="submission" date="2023-11" db="EMBL/GenBank/DDBJ databases">
        <authorList>
            <person name="Beijen E."/>
            <person name="Ohm R.A."/>
        </authorList>
    </citation>
    <scope>NUCLEOTIDE SEQUENCE</scope>
    <source>
        <strain evidence="2">CBS 150709</strain>
    </source>
</reference>
<evidence type="ECO:0000313" key="5">
    <source>
        <dbReference type="Proteomes" id="UP001287286"/>
    </source>
</evidence>
<dbReference type="Proteomes" id="UP001287286">
    <property type="component" value="Unassembled WGS sequence"/>
</dbReference>
<reference evidence="2 5" key="4">
    <citation type="journal article" date="2024" name="Microbiol. Resour. Announc.">
        <title>Genome annotations for the ascomycete fungi Trichoderma harzianum, Trichoderma aggressivum, and Purpureocillium lilacinum.</title>
        <authorList>
            <person name="Beijen E.P.W."/>
            <person name="Ohm R.A."/>
        </authorList>
    </citation>
    <scope>NUCLEOTIDE SEQUENCE [LARGE SCALE GENOMIC DNA]</scope>
    <source>
        <strain evidence="2 5">CBS 150709</strain>
    </source>
</reference>
<dbReference type="Proteomes" id="UP000245956">
    <property type="component" value="Unassembled WGS sequence"/>
</dbReference>
<evidence type="ECO:0000256" key="1">
    <source>
        <dbReference type="SAM" id="MobiDB-lite"/>
    </source>
</evidence>
<dbReference type="EMBL" id="JAWRVI010000019">
    <property type="protein sequence ID" value="KAK4089475.1"/>
    <property type="molecule type" value="Genomic_DNA"/>
</dbReference>
<evidence type="ECO:0000313" key="4">
    <source>
        <dbReference type="Proteomes" id="UP000245956"/>
    </source>
</evidence>
<evidence type="ECO:0000313" key="3">
    <source>
        <dbReference type="EMBL" id="PWI70623.1"/>
    </source>
</evidence>
<dbReference type="EMBL" id="LCWV01000009">
    <property type="protein sequence ID" value="PWI70623.1"/>
    <property type="molecule type" value="Genomic_DNA"/>
</dbReference>
<gene>
    <name evidence="3" type="ORF">PCL_13022</name>
    <name evidence="2" type="ORF">Purlil1_6044</name>
</gene>
<sequence length="133" mass="14288">MWSLIDDEGRRRRRSSALDTARLGAEKDTNPGGDHDLATPGSGKPDDASMHGRWCDAWPGPGGSGQSDEGMRCWSSVVDDGLSLVDVGLTAQGQSGNLREILQQPRYPGTSVVEALESAARLRTSRQLRPSRA</sequence>
<comment type="caution">
    <text evidence="3">The sequence shown here is derived from an EMBL/GenBank/DDBJ whole genome shotgun (WGS) entry which is preliminary data.</text>
</comment>
<feature type="region of interest" description="Disordered" evidence="1">
    <location>
        <begin position="1"/>
        <end position="71"/>
    </location>
</feature>
<reference evidence="3 4" key="2">
    <citation type="journal article" date="2016" name="Front. Microbiol.">
        <title>Genome and transcriptome sequences reveal the specific parasitism of the nematophagous Purpureocillium lilacinum 36-1.</title>
        <authorList>
            <person name="Xie J."/>
            <person name="Li S."/>
            <person name="Mo C."/>
            <person name="Xiao X."/>
            <person name="Peng D."/>
            <person name="Wang G."/>
            <person name="Xiao Y."/>
        </authorList>
    </citation>
    <scope>NUCLEOTIDE SEQUENCE [LARGE SCALE GENOMIC DNA]</scope>
    <source>
        <strain evidence="3 4">36-1</strain>
    </source>
</reference>
<feature type="compositionally biased region" description="Basic and acidic residues" evidence="1">
    <location>
        <begin position="24"/>
        <end position="37"/>
    </location>
</feature>
<keyword evidence="5" id="KW-1185">Reference proteome</keyword>
<protein>
    <submittedName>
        <fullName evidence="3">Uncharacterized protein</fullName>
    </submittedName>
</protein>